<gene>
    <name evidence="3" type="primary">tenA</name>
    <name evidence="3" type="ORF">OSH07_17490</name>
</gene>
<dbReference type="PANTHER" id="PTHR43198:SF2">
    <property type="entry name" value="SI:CH1073-67J19.1-RELATED"/>
    <property type="match status" value="1"/>
</dbReference>
<evidence type="ECO:0000313" key="4">
    <source>
        <dbReference type="Proteomes" id="UP001144805"/>
    </source>
</evidence>
<evidence type="ECO:0000313" key="3">
    <source>
        <dbReference type="EMBL" id="MCX5571003.1"/>
    </source>
</evidence>
<comment type="function">
    <text evidence="1">Catalyzes an amino-pyrimidine hydrolysis reaction at the C5' of the pyrimidine moiety of thiamine compounds, a reaction that is part of a thiamine salvage pathway.</text>
</comment>
<dbReference type="InterPro" id="IPR016084">
    <property type="entry name" value="Haem_Oase-like_multi-hlx"/>
</dbReference>
<dbReference type="GO" id="GO:0050334">
    <property type="term" value="F:thiaminase activity"/>
    <property type="evidence" value="ECO:0007669"/>
    <property type="project" value="UniProtKB-EC"/>
</dbReference>
<proteinExistence type="inferred from homology"/>
<evidence type="ECO:0000256" key="1">
    <source>
        <dbReference type="RuleBase" id="RU363093"/>
    </source>
</evidence>
<comment type="catalytic activity">
    <reaction evidence="1">
        <text>4-amino-5-aminomethyl-2-methylpyrimidine + H2O = 4-amino-5-hydroxymethyl-2-methylpyrimidine + NH4(+)</text>
        <dbReference type="Rhea" id="RHEA:31799"/>
        <dbReference type="ChEBI" id="CHEBI:15377"/>
        <dbReference type="ChEBI" id="CHEBI:16892"/>
        <dbReference type="ChEBI" id="CHEBI:28938"/>
        <dbReference type="ChEBI" id="CHEBI:63416"/>
        <dbReference type="EC" id="3.5.99.2"/>
    </reaction>
</comment>
<dbReference type="Gene3D" id="1.20.910.10">
    <property type="entry name" value="Heme oxygenase-like"/>
    <property type="match status" value="1"/>
</dbReference>
<accession>A0A9X3E7M9</accession>
<reference evidence="3" key="1">
    <citation type="submission" date="2022-11" db="EMBL/GenBank/DDBJ databases">
        <title>Biodiversity and phylogenetic relationships of bacteria.</title>
        <authorList>
            <person name="Machado R.A.R."/>
            <person name="Bhat A."/>
            <person name="Loulou A."/>
            <person name="Kallel S."/>
        </authorList>
    </citation>
    <scope>NUCLEOTIDE SEQUENCE</scope>
    <source>
        <strain evidence="3">K-TC2</strain>
    </source>
</reference>
<comment type="similarity">
    <text evidence="1">Belongs to the TenA family.</text>
</comment>
<sequence>MTSLFERLKSDAAADWDAYVRHPFVLGLGDGTLSRPSFQHYLVQDYLFLIEFARAYAIGVYKAPNALEMRKASAGMHAILDETSLHLKLCAEWGLSQEAVESTAEARATIAYTRFVQEAGLRGDMLDLVVALSPCVVGYAEIGTDLAAAGTGLDGANPYAAWIREYAGEGYQGVAEASLAQIDRLAALYLTQARYPRLLEIFRQAVRLEADFWQMGLDLAD</sequence>
<dbReference type="CDD" id="cd19367">
    <property type="entry name" value="TenA_C_ScTHI20-like"/>
    <property type="match status" value="1"/>
</dbReference>
<comment type="catalytic activity">
    <reaction evidence="1">
        <text>thiamine + H2O = 5-(2-hydroxyethyl)-4-methylthiazole + 4-amino-5-hydroxymethyl-2-methylpyrimidine + H(+)</text>
        <dbReference type="Rhea" id="RHEA:17509"/>
        <dbReference type="ChEBI" id="CHEBI:15377"/>
        <dbReference type="ChEBI" id="CHEBI:15378"/>
        <dbReference type="ChEBI" id="CHEBI:16892"/>
        <dbReference type="ChEBI" id="CHEBI:17957"/>
        <dbReference type="ChEBI" id="CHEBI:18385"/>
        <dbReference type="EC" id="3.5.99.2"/>
    </reaction>
</comment>
<keyword evidence="1" id="KW-0784">Thiamine biosynthesis</keyword>
<keyword evidence="1" id="KW-0378">Hydrolase</keyword>
<keyword evidence="4" id="KW-1185">Reference proteome</keyword>
<dbReference type="PANTHER" id="PTHR43198">
    <property type="entry name" value="BIFUNCTIONAL TH2 PROTEIN"/>
    <property type="match status" value="1"/>
</dbReference>
<dbReference type="GO" id="GO:0005829">
    <property type="term" value="C:cytosol"/>
    <property type="evidence" value="ECO:0007669"/>
    <property type="project" value="TreeGrafter"/>
</dbReference>
<dbReference type="EC" id="3.5.99.2" evidence="1"/>
<evidence type="ECO:0000259" key="2">
    <source>
        <dbReference type="Pfam" id="PF03070"/>
    </source>
</evidence>
<feature type="domain" description="Thiaminase-2/PQQC" evidence="2">
    <location>
        <begin position="15"/>
        <end position="218"/>
    </location>
</feature>
<comment type="pathway">
    <text evidence="1">Cofactor biosynthesis; thiamine diphosphate biosynthesis.</text>
</comment>
<comment type="caution">
    <text evidence="3">The sequence shown here is derived from an EMBL/GenBank/DDBJ whole genome shotgun (WGS) entry which is preliminary data.</text>
</comment>
<dbReference type="Proteomes" id="UP001144805">
    <property type="component" value="Unassembled WGS sequence"/>
</dbReference>
<dbReference type="AlphaFoldDB" id="A0A9X3E7M9"/>
<organism evidence="3 4">
    <name type="scientific">Kaistia nematophila</name>
    <dbReference type="NCBI Taxonomy" id="2994654"/>
    <lineage>
        <taxon>Bacteria</taxon>
        <taxon>Pseudomonadati</taxon>
        <taxon>Pseudomonadota</taxon>
        <taxon>Alphaproteobacteria</taxon>
        <taxon>Hyphomicrobiales</taxon>
        <taxon>Kaistiaceae</taxon>
        <taxon>Kaistia</taxon>
    </lineage>
</organism>
<dbReference type="SUPFAM" id="SSF48613">
    <property type="entry name" value="Heme oxygenase-like"/>
    <property type="match status" value="1"/>
</dbReference>
<dbReference type="GO" id="GO:0009228">
    <property type="term" value="P:thiamine biosynthetic process"/>
    <property type="evidence" value="ECO:0007669"/>
    <property type="project" value="UniProtKB-KW"/>
</dbReference>
<dbReference type="InterPro" id="IPR050967">
    <property type="entry name" value="Thiamine_Salvage_TenA"/>
</dbReference>
<dbReference type="InterPro" id="IPR027574">
    <property type="entry name" value="Thiaminase_II"/>
</dbReference>
<protein>
    <recommendedName>
        <fullName evidence="1">Aminopyrimidine aminohydrolase</fullName>
        <ecNumber evidence="1">3.5.99.2</ecNumber>
    </recommendedName>
</protein>
<dbReference type="InterPro" id="IPR004305">
    <property type="entry name" value="Thiaminase-2/PQQC"/>
</dbReference>
<dbReference type="NCBIfam" id="TIGR04306">
    <property type="entry name" value="salvage_TenA"/>
    <property type="match status" value="1"/>
</dbReference>
<name>A0A9X3E7M9_9HYPH</name>
<dbReference type="RefSeq" id="WP_266339974.1">
    <property type="nucleotide sequence ID" value="NZ_JAPKNK010000008.1"/>
</dbReference>
<dbReference type="Pfam" id="PF03070">
    <property type="entry name" value="TENA_THI-4"/>
    <property type="match status" value="1"/>
</dbReference>
<dbReference type="EMBL" id="JAPKNK010000008">
    <property type="protein sequence ID" value="MCX5571003.1"/>
    <property type="molecule type" value="Genomic_DNA"/>
</dbReference>